<dbReference type="Pfam" id="PF01643">
    <property type="entry name" value="Acyl-ACP_TE"/>
    <property type="match status" value="1"/>
</dbReference>
<comment type="similarity">
    <text evidence="1">Belongs to the acyl-ACP thioesterase family.</text>
</comment>
<dbReference type="RefSeq" id="WP_106145805.1">
    <property type="nucleotide sequence ID" value="NZ_PVYX01000002.1"/>
</dbReference>
<evidence type="ECO:0000256" key="1">
    <source>
        <dbReference type="ARBA" id="ARBA00006500"/>
    </source>
</evidence>
<dbReference type="OrthoDB" id="9801517at2"/>
<dbReference type="PANTHER" id="PTHR31727">
    <property type="entry name" value="OLEOYL-ACYL CARRIER PROTEIN THIOESTERASE 1, CHLOROPLASTIC"/>
    <property type="match status" value="1"/>
</dbReference>
<feature type="domain" description="Acyl-ACP thioesterase N-terminal hotdog" evidence="3">
    <location>
        <begin position="4"/>
        <end position="126"/>
    </location>
</feature>
<protein>
    <submittedName>
        <fullName evidence="4">Acyl-CoA thioester hydrolase</fullName>
    </submittedName>
</protein>
<evidence type="ECO:0000313" key="4">
    <source>
        <dbReference type="EMBL" id="PRX54543.1"/>
    </source>
</evidence>
<evidence type="ECO:0000256" key="2">
    <source>
        <dbReference type="ARBA" id="ARBA00022946"/>
    </source>
</evidence>
<proteinExistence type="inferred from homology"/>
<dbReference type="Proteomes" id="UP000237640">
    <property type="component" value="Unassembled WGS sequence"/>
</dbReference>
<organism evidence="4 5">
    <name type="scientific">Flagellimonas meridianipacifica</name>
    <dbReference type="NCBI Taxonomy" id="1080225"/>
    <lineage>
        <taxon>Bacteria</taxon>
        <taxon>Pseudomonadati</taxon>
        <taxon>Bacteroidota</taxon>
        <taxon>Flavobacteriia</taxon>
        <taxon>Flavobacteriales</taxon>
        <taxon>Flavobacteriaceae</taxon>
        <taxon>Flagellimonas</taxon>
    </lineage>
</organism>
<dbReference type="InterPro" id="IPR029069">
    <property type="entry name" value="HotDog_dom_sf"/>
</dbReference>
<dbReference type="Gene3D" id="3.10.129.10">
    <property type="entry name" value="Hotdog Thioesterase"/>
    <property type="match status" value="1"/>
</dbReference>
<dbReference type="GO" id="GO:0016297">
    <property type="term" value="F:fatty acyl-[ACP] hydrolase activity"/>
    <property type="evidence" value="ECO:0007669"/>
    <property type="project" value="InterPro"/>
</dbReference>
<name>A0A2T0MAL3_9FLAO</name>
<dbReference type="PANTHER" id="PTHR31727:SF6">
    <property type="entry name" value="OLEOYL-ACYL CARRIER PROTEIN THIOESTERASE 1, CHLOROPLASTIC"/>
    <property type="match status" value="1"/>
</dbReference>
<comment type="caution">
    <text evidence="4">The sequence shown here is derived from an EMBL/GenBank/DDBJ whole genome shotgun (WGS) entry which is preliminary data.</text>
</comment>
<evidence type="ECO:0000313" key="5">
    <source>
        <dbReference type="Proteomes" id="UP000237640"/>
    </source>
</evidence>
<keyword evidence="2" id="KW-0809">Transit peptide</keyword>
<dbReference type="AlphaFoldDB" id="A0A2T0MAL3"/>
<dbReference type="SUPFAM" id="SSF54637">
    <property type="entry name" value="Thioesterase/thiol ester dehydrase-isomerase"/>
    <property type="match status" value="1"/>
</dbReference>
<reference evidence="4 5" key="1">
    <citation type="submission" date="2018-03" db="EMBL/GenBank/DDBJ databases">
        <title>Genomic Encyclopedia of Archaeal and Bacterial Type Strains, Phase II (KMG-II): from individual species to whole genera.</title>
        <authorList>
            <person name="Goeker M."/>
        </authorList>
    </citation>
    <scope>NUCLEOTIDE SEQUENCE [LARGE SCALE GENOMIC DNA]</scope>
    <source>
        <strain evidence="4 5">DSM 25027</strain>
    </source>
</reference>
<accession>A0A2T0MAL3</accession>
<keyword evidence="4" id="KW-0378">Hydrolase</keyword>
<dbReference type="InterPro" id="IPR045023">
    <property type="entry name" value="FATA/B"/>
</dbReference>
<dbReference type="EMBL" id="PVYX01000002">
    <property type="protein sequence ID" value="PRX54543.1"/>
    <property type="molecule type" value="Genomic_DNA"/>
</dbReference>
<evidence type="ECO:0000259" key="3">
    <source>
        <dbReference type="Pfam" id="PF01643"/>
    </source>
</evidence>
<keyword evidence="5" id="KW-1185">Reference proteome</keyword>
<sequence>MRFYDKTLTVGPDDLDELNHVNNIRYIDWVQQISKEHWETVTTPEIRSELIWVVRKHEVNYFKSAVLEDVLTIHTYISQNKGPISTRIVEIWNNKTNDLLVKASTDWCLLDASTFRPRRVPEQIATLFE</sequence>
<dbReference type="CDD" id="cd00586">
    <property type="entry name" value="4HBT"/>
    <property type="match status" value="1"/>
</dbReference>
<gene>
    <name evidence="4" type="ORF">CLV81_2944</name>
</gene>
<dbReference type="GO" id="GO:0000036">
    <property type="term" value="F:acyl carrier activity"/>
    <property type="evidence" value="ECO:0007669"/>
    <property type="project" value="TreeGrafter"/>
</dbReference>
<dbReference type="InterPro" id="IPR002864">
    <property type="entry name" value="Acyl-ACP_thioesterase_NHD"/>
</dbReference>